<protein>
    <submittedName>
        <fullName evidence="2">Alpha/beta hydrolase</fullName>
    </submittedName>
</protein>
<evidence type="ECO:0000313" key="2">
    <source>
        <dbReference type="EMBL" id="WCO66055.1"/>
    </source>
</evidence>
<dbReference type="KEGG" id="ima:PO878_16265"/>
<name>A0AAF0BUS8_9ACTN</name>
<dbReference type="PANTHER" id="PTHR43433">
    <property type="entry name" value="HYDROLASE, ALPHA/BETA FOLD FAMILY PROTEIN"/>
    <property type="match status" value="1"/>
</dbReference>
<dbReference type="Proteomes" id="UP001216390">
    <property type="component" value="Chromosome"/>
</dbReference>
<dbReference type="GO" id="GO:0016787">
    <property type="term" value="F:hydrolase activity"/>
    <property type="evidence" value="ECO:0007669"/>
    <property type="project" value="UniProtKB-KW"/>
</dbReference>
<accession>A0AAF0BUS8</accession>
<organism evidence="2 3">
    <name type="scientific">Iamia majanohamensis</name>
    <dbReference type="NCBI Taxonomy" id="467976"/>
    <lineage>
        <taxon>Bacteria</taxon>
        <taxon>Bacillati</taxon>
        <taxon>Actinomycetota</taxon>
        <taxon>Acidimicrobiia</taxon>
        <taxon>Acidimicrobiales</taxon>
        <taxon>Iamiaceae</taxon>
        <taxon>Iamia</taxon>
    </lineage>
</organism>
<dbReference type="PANTHER" id="PTHR43433:SF10">
    <property type="entry name" value="AB HYDROLASE-1 DOMAIN-CONTAINING PROTEIN"/>
    <property type="match status" value="1"/>
</dbReference>
<dbReference type="InterPro" id="IPR029058">
    <property type="entry name" value="AB_hydrolase_fold"/>
</dbReference>
<dbReference type="InterPro" id="IPR050471">
    <property type="entry name" value="AB_hydrolase"/>
</dbReference>
<dbReference type="Pfam" id="PF00561">
    <property type="entry name" value="Abhydrolase_1"/>
    <property type="match status" value="1"/>
</dbReference>
<keyword evidence="2" id="KW-0378">Hydrolase</keyword>
<evidence type="ECO:0000313" key="3">
    <source>
        <dbReference type="Proteomes" id="UP001216390"/>
    </source>
</evidence>
<dbReference type="AlphaFoldDB" id="A0AAF0BUS8"/>
<evidence type="ECO:0000259" key="1">
    <source>
        <dbReference type="Pfam" id="PF00561"/>
    </source>
</evidence>
<dbReference type="Gene3D" id="3.40.50.1820">
    <property type="entry name" value="alpha/beta hydrolase"/>
    <property type="match status" value="1"/>
</dbReference>
<dbReference type="RefSeq" id="WP_272735581.1">
    <property type="nucleotide sequence ID" value="NZ_CP116942.1"/>
</dbReference>
<gene>
    <name evidence="2" type="ORF">PO878_16265</name>
</gene>
<dbReference type="InterPro" id="IPR000073">
    <property type="entry name" value="AB_hydrolase_1"/>
</dbReference>
<feature type="domain" description="AB hydrolase-1" evidence="1">
    <location>
        <begin position="33"/>
        <end position="137"/>
    </location>
</feature>
<proteinExistence type="predicted"/>
<reference evidence="2" key="1">
    <citation type="submission" date="2023-01" db="EMBL/GenBank/DDBJ databases">
        <title>The diversity of Class Acidimicrobiia in South China Sea sediment environments and the proposal of Iamia marina sp. nov., a novel species of the genus Iamia.</title>
        <authorList>
            <person name="He Y."/>
            <person name="Tian X."/>
        </authorList>
    </citation>
    <scope>NUCLEOTIDE SEQUENCE</scope>
    <source>
        <strain evidence="2">DSM 19957</strain>
    </source>
</reference>
<dbReference type="EMBL" id="CP116942">
    <property type="protein sequence ID" value="WCO66055.1"/>
    <property type="molecule type" value="Genomic_DNA"/>
</dbReference>
<keyword evidence="3" id="KW-1185">Reference proteome</keyword>
<dbReference type="SUPFAM" id="SSF53474">
    <property type="entry name" value="alpha/beta-Hydrolases"/>
    <property type="match status" value="1"/>
</dbReference>
<sequence length="300" mass="31578">MTEILPPRLEGTVHVGDDRHLSFAEFGAPDGRPVVWLHGTPGSRRQIPVEARALAIERGLRLIGVDRPGIGRSTSHLHASVAGFTDDLSALADGLGLERIAVIGLSGGGPYALAAGAGMPDRVVGVVVLGGVAPTVGPDAVAGGLVALGKRMAPLVSLTRVPSGYGLTAAMRLSRPIASPALDLYARLSPAGDRALLRRPEFKAMFLDDLFTGSRRQLAAPFADILLFGRHWGFDLADVAVPVRWWHGDEDHIVPFAHGRHCVARLPDAELTVLAGESHLGGLGVSEDIVASLDALWADR</sequence>